<evidence type="ECO:0000256" key="9">
    <source>
        <dbReference type="ARBA" id="ARBA00022801"/>
    </source>
</evidence>
<reference evidence="18" key="1">
    <citation type="submission" date="2020-05" db="EMBL/GenBank/DDBJ databases">
        <authorList>
            <person name="Chiriac C."/>
            <person name="Salcher M."/>
            <person name="Ghai R."/>
            <person name="Kavagutti S V."/>
        </authorList>
    </citation>
    <scope>NUCLEOTIDE SEQUENCE</scope>
</reference>
<comment type="cofactor">
    <cofactor evidence="1">
        <name>Zn(2+)</name>
        <dbReference type="ChEBI" id="CHEBI:29105"/>
    </cofactor>
</comment>
<dbReference type="InterPro" id="IPR041569">
    <property type="entry name" value="AAA_lid_3"/>
</dbReference>
<accession>A0A6J7UFN8</accession>
<dbReference type="NCBIfam" id="TIGR01241">
    <property type="entry name" value="FtsH_fam"/>
    <property type="match status" value="1"/>
</dbReference>
<dbReference type="Pfam" id="PF06480">
    <property type="entry name" value="FtsH_ext"/>
    <property type="match status" value="1"/>
</dbReference>
<feature type="region of interest" description="Disordered" evidence="15">
    <location>
        <begin position="644"/>
        <end position="669"/>
    </location>
</feature>
<dbReference type="InterPro" id="IPR027417">
    <property type="entry name" value="P-loop_NTPase"/>
</dbReference>
<dbReference type="GO" id="GO:0016887">
    <property type="term" value="F:ATP hydrolysis activity"/>
    <property type="evidence" value="ECO:0007669"/>
    <property type="project" value="InterPro"/>
</dbReference>
<feature type="domain" description="AAA+ ATPase" evidence="17">
    <location>
        <begin position="235"/>
        <end position="374"/>
    </location>
</feature>
<evidence type="ECO:0000256" key="1">
    <source>
        <dbReference type="ARBA" id="ARBA00001947"/>
    </source>
</evidence>
<evidence type="ECO:0000256" key="4">
    <source>
        <dbReference type="ARBA" id="ARBA00022475"/>
    </source>
</evidence>
<dbReference type="Gene3D" id="1.10.8.60">
    <property type="match status" value="1"/>
</dbReference>
<dbReference type="EMBL" id="CAFBQU010000016">
    <property type="protein sequence ID" value="CAB5064705.1"/>
    <property type="molecule type" value="Genomic_DNA"/>
</dbReference>
<keyword evidence="10" id="KW-0862">Zinc</keyword>
<evidence type="ECO:0000256" key="5">
    <source>
        <dbReference type="ARBA" id="ARBA00022670"/>
    </source>
</evidence>
<evidence type="ECO:0000256" key="13">
    <source>
        <dbReference type="ARBA" id="ARBA00023049"/>
    </source>
</evidence>
<dbReference type="Gene3D" id="3.30.720.210">
    <property type="match status" value="1"/>
</dbReference>
<feature type="compositionally biased region" description="Pro residues" evidence="15">
    <location>
        <begin position="1"/>
        <end position="12"/>
    </location>
</feature>
<dbReference type="GO" id="GO:0005524">
    <property type="term" value="F:ATP binding"/>
    <property type="evidence" value="ECO:0007669"/>
    <property type="project" value="UniProtKB-KW"/>
</dbReference>
<dbReference type="InterPro" id="IPR005936">
    <property type="entry name" value="FtsH"/>
</dbReference>
<dbReference type="Pfam" id="PF00004">
    <property type="entry name" value="AAA"/>
    <property type="match status" value="1"/>
</dbReference>
<dbReference type="GO" id="GO:0004176">
    <property type="term" value="F:ATP-dependent peptidase activity"/>
    <property type="evidence" value="ECO:0007669"/>
    <property type="project" value="InterPro"/>
</dbReference>
<sequence>MSNLPPPPPPSQLPGSTPSAPQKNDRQPRKSPFNAKRNNPDPTAPKSGKQQLPKWAVWLIAVGALALVFGPRFIPSKSSEKLTYTEFLSQVRLGKVDKVSINNTTNVLSGTLSDGRKFTTTGAPLLSDADEKLLKDQGVDYNYNTPQANWFTSLIPILLPFFLIIGIFMFMQRRAMGQAGNIMSIGRSRAKTYNADKPSTTFADVAGYEGVKMEIKEVVDFLRMPEQFKEIGARIPKGILLVGPPGTGKTLFARAVAGEAGVGFLSVTGSDFMEMFVGVGASRVRDLFQQARKMGRAIIFIDEIDSIGRKRGAGLGGGHDEREQTLNQMLAEMDGFETSEGIVIMAATNRPDVLDPALLRPGRFDRSIIVPLPEYEERLAILKVHSRDKRMAPEVSLETMARATPGMSGADLANLVNESALFAVRRGGKQVEHVDFENARDRVVLGASRESLVLNADEKKATAYHEGGHAVLASVLPHSDPLHKVTILPRGMALGVTWTLPEERHTYSKEYFEDIICKAMGGRVAEMMVFGNLNSGAANDLEQATGIARRMVREWGMSEAVGPMAWNSQQQVFLGEDLMTSGREYSDDTAKLVDGEIARILRAQETRAREVLTKHRRGLDLVAQRLLEEETIDGPAVLRLVQQGLSESASQSPSTTGEVAQSETTREPG</sequence>
<dbReference type="FunFam" id="1.20.58.760:FF:000001">
    <property type="entry name" value="ATP-dependent zinc metalloprotease FtsH"/>
    <property type="match status" value="1"/>
</dbReference>
<dbReference type="GO" id="GO:0004222">
    <property type="term" value="F:metalloendopeptidase activity"/>
    <property type="evidence" value="ECO:0007669"/>
    <property type="project" value="InterPro"/>
</dbReference>
<dbReference type="GO" id="GO:0008270">
    <property type="term" value="F:zinc ion binding"/>
    <property type="evidence" value="ECO:0007669"/>
    <property type="project" value="InterPro"/>
</dbReference>
<keyword evidence="5" id="KW-0645">Protease</keyword>
<keyword evidence="9" id="KW-0378">Hydrolase</keyword>
<dbReference type="InterPro" id="IPR003959">
    <property type="entry name" value="ATPase_AAA_core"/>
</dbReference>
<keyword evidence="8" id="KW-0547">Nucleotide-binding</keyword>
<feature type="transmembrane region" description="Helical" evidence="16">
    <location>
        <begin position="150"/>
        <end position="171"/>
    </location>
</feature>
<evidence type="ECO:0000256" key="7">
    <source>
        <dbReference type="ARBA" id="ARBA00022723"/>
    </source>
</evidence>
<feature type="compositionally biased region" description="Polar residues" evidence="15">
    <location>
        <begin position="644"/>
        <end position="663"/>
    </location>
</feature>
<evidence type="ECO:0000313" key="18">
    <source>
        <dbReference type="EMBL" id="CAB5064705.1"/>
    </source>
</evidence>
<keyword evidence="12 16" id="KW-1133">Transmembrane helix</keyword>
<feature type="transmembrane region" description="Helical" evidence="16">
    <location>
        <begin position="55"/>
        <end position="74"/>
    </location>
</feature>
<dbReference type="AlphaFoldDB" id="A0A6J7UFN8"/>
<dbReference type="PROSITE" id="PS00674">
    <property type="entry name" value="AAA"/>
    <property type="match status" value="1"/>
</dbReference>
<keyword evidence="11" id="KW-0067">ATP-binding</keyword>
<evidence type="ECO:0000256" key="14">
    <source>
        <dbReference type="ARBA" id="ARBA00023136"/>
    </source>
</evidence>
<dbReference type="PANTHER" id="PTHR23076">
    <property type="entry name" value="METALLOPROTEASE M41 FTSH"/>
    <property type="match status" value="1"/>
</dbReference>
<dbReference type="HAMAP" id="MF_01458">
    <property type="entry name" value="FtsH"/>
    <property type="match status" value="1"/>
</dbReference>
<comment type="similarity">
    <text evidence="3">In the C-terminal section; belongs to the peptidase M41 family.</text>
</comment>
<keyword evidence="13" id="KW-0482">Metalloprotease</keyword>
<keyword evidence="7" id="KW-0479">Metal-binding</keyword>
<feature type="region of interest" description="Disordered" evidence="15">
    <location>
        <begin position="1"/>
        <end position="49"/>
    </location>
</feature>
<evidence type="ECO:0000256" key="12">
    <source>
        <dbReference type="ARBA" id="ARBA00022989"/>
    </source>
</evidence>
<name>A0A6J7UFN8_9ZZZZ</name>
<dbReference type="PANTHER" id="PTHR23076:SF97">
    <property type="entry name" value="ATP-DEPENDENT ZINC METALLOPROTEASE YME1L1"/>
    <property type="match status" value="1"/>
</dbReference>
<evidence type="ECO:0000256" key="6">
    <source>
        <dbReference type="ARBA" id="ARBA00022692"/>
    </source>
</evidence>
<dbReference type="FunFam" id="3.40.50.300:FF:000001">
    <property type="entry name" value="ATP-dependent zinc metalloprotease FtsH"/>
    <property type="match status" value="1"/>
</dbReference>
<dbReference type="CDD" id="cd19501">
    <property type="entry name" value="RecA-like_FtsH"/>
    <property type="match status" value="1"/>
</dbReference>
<keyword evidence="4" id="KW-1003">Cell membrane</keyword>
<dbReference type="InterPro" id="IPR011546">
    <property type="entry name" value="Pept_M41_FtsH_extracell"/>
</dbReference>
<dbReference type="Gene3D" id="1.20.58.760">
    <property type="entry name" value="Peptidase M41"/>
    <property type="match status" value="1"/>
</dbReference>
<dbReference type="Gene3D" id="3.40.50.300">
    <property type="entry name" value="P-loop containing nucleotide triphosphate hydrolases"/>
    <property type="match status" value="1"/>
</dbReference>
<dbReference type="SUPFAM" id="SSF52540">
    <property type="entry name" value="P-loop containing nucleoside triphosphate hydrolases"/>
    <property type="match status" value="1"/>
</dbReference>
<dbReference type="Pfam" id="PF17862">
    <property type="entry name" value="AAA_lid_3"/>
    <property type="match status" value="1"/>
</dbReference>
<organism evidence="18">
    <name type="scientific">freshwater metagenome</name>
    <dbReference type="NCBI Taxonomy" id="449393"/>
    <lineage>
        <taxon>unclassified sequences</taxon>
        <taxon>metagenomes</taxon>
        <taxon>ecological metagenomes</taxon>
    </lineage>
</organism>
<evidence type="ECO:0000256" key="15">
    <source>
        <dbReference type="SAM" id="MobiDB-lite"/>
    </source>
</evidence>
<dbReference type="InterPro" id="IPR000642">
    <property type="entry name" value="Peptidase_M41"/>
</dbReference>
<evidence type="ECO:0000256" key="10">
    <source>
        <dbReference type="ARBA" id="ARBA00022833"/>
    </source>
</evidence>
<dbReference type="SUPFAM" id="SSF140990">
    <property type="entry name" value="FtsH protease domain-like"/>
    <property type="match status" value="1"/>
</dbReference>
<dbReference type="InterPro" id="IPR037219">
    <property type="entry name" value="Peptidase_M41-like"/>
</dbReference>
<keyword evidence="6 16" id="KW-0812">Transmembrane</keyword>
<evidence type="ECO:0000256" key="3">
    <source>
        <dbReference type="ARBA" id="ARBA00010044"/>
    </source>
</evidence>
<dbReference type="InterPro" id="IPR003960">
    <property type="entry name" value="ATPase_AAA_CS"/>
</dbReference>
<dbReference type="GO" id="GO:0030163">
    <property type="term" value="P:protein catabolic process"/>
    <property type="evidence" value="ECO:0007669"/>
    <property type="project" value="TreeGrafter"/>
</dbReference>
<dbReference type="GO" id="GO:0005886">
    <property type="term" value="C:plasma membrane"/>
    <property type="evidence" value="ECO:0007669"/>
    <property type="project" value="TreeGrafter"/>
</dbReference>
<evidence type="ECO:0000256" key="2">
    <source>
        <dbReference type="ARBA" id="ARBA00004370"/>
    </source>
</evidence>
<dbReference type="InterPro" id="IPR003593">
    <property type="entry name" value="AAA+_ATPase"/>
</dbReference>
<dbReference type="GO" id="GO:0006508">
    <property type="term" value="P:proteolysis"/>
    <property type="evidence" value="ECO:0007669"/>
    <property type="project" value="UniProtKB-KW"/>
</dbReference>
<dbReference type="SMART" id="SM00382">
    <property type="entry name" value="AAA"/>
    <property type="match status" value="1"/>
</dbReference>
<proteinExistence type="inferred from homology"/>
<keyword evidence="14 16" id="KW-0472">Membrane</keyword>
<evidence type="ECO:0000256" key="16">
    <source>
        <dbReference type="SAM" id="Phobius"/>
    </source>
</evidence>
<evidence type="ECO:0000259" key="17">
    <source>
        <dbReference type="SMART" id="SM00382"/>
    </source>
</evidence>
<evidence type="ECO:0000256" key="8">
    <source>
        <dbReference type="ARBA" id="ARBA00022741"/>
    </source>
</evidence>
<comment type="subcellular location">
    <subcellularLocation>
        <location evidence="2">Membrane</location>
    </subcellularLocation>
</comment>
<dbReference type="FunFam" id="1.10.8.60:FF:000001">
    <property type="entry name" value="ATP-dependent zinc metalloprotease FtsH"/>
    <property type="match status" value="1"/>
</dbReference>
<protein>
    <submittedName>
        <fullName evidence="18">Unannotated protein</fullName>
    </submittedName>
</protein>
<gene>
    <name evidence="18" type="ORF">UFOPK4347_00789</name>
</gene>
<dbReference type="Pfam" id="PF01434">
    <property type="entry name" value="Peptidase_M41"/>
    <property type="match status" value="1"/>
</dbReference>
<evidence type="ECO:0000256" key="11">
    <source>
        <dbReference type="ARBA" id="ARBA00022840"/>
    </source>
</evidence>